<gene>
    <name evidence="5" type="ORF">DSTB1V02_LOCUS592</name>
</gene>
<dbReference type="SUPFAM" id="SSF50978">
    <property type="entry name" value="WD40 repeat-like"/>
    <property type="match status" value="1"/>
</dbReference>
<accession>A0A7R8X6H1</accession>
<protein>
    <submittedName>
        <fullName evidence="5">Uncharacterized protein</fullName>
    </submittedName>
</protein>
<feature type="compositionally biased region" description="Basic residues" evidence="4">
    <location>
        <begin position="1"/>
        <end position="14"/>
    </location>
</feature>
<feature type="repeat" description="WD" evidence="3">
    <location>
        <begin position="54"/>
        <end position="95"/>
    </location>
</feature>
<proteinExistence type="predicted"/>
<feature type="region of interest" description="Disordered" evidence="4">
    <location>
        <begin position="249"/>
        <end position="275"/>
    </location>
</feature>
<dbReference type="InterPro" id="IPR001680">
    <property type="entry name" value="WD40_rpt"/>
</dbReference>
<feature type="compositionally biased region" description="Basic and acidic residues" evidence="4">
    <location>
        <begin position="262"/>
        <end position="275"/>
    </location>
</feature>
<dbReference type="EMBL" id="CAJPEV010000042">
    <property type="protein sequence ID" value="CAG0879443.1"/>
    <property type="molecule type" value="Genomic_DNA"/>
</dbReference>
<evidence type="ECO:0000256" key="3">
    <source>
        <dbReference type="PROSITE-ProRule" id="PRU00221"/>
    </source>
</evidence>
<keyword evidence="6" id="KW-1185">Reference proteome</keyword>
<keyword evidence="3" id="KW-0853">WD repeat</keyword>
<evidence type="ECO:0000313" key="6">
    <source>
        <dbReference type="Proteomes" id="UP000677054"/>
    </source>
</evidence>
<dbReference type="GO" id="GO:0005730">
    <property type="term" value="C:nucleolus"/>
    <property type="evidence" value="ECO:0007669"/>
    <property type="project" value="TreeGrafter"/>
</dbReference>
<dbReference type="EMBL" id="LR899559">
    <property type="protein sequence ID" value="CAD7240572.1"/>
    <property type="molecule type" value="Genomic_DNA"/>
</dbReference>
<organism evidence="5">
    <name type="scientific">Darwinula stevensoni</name>
    <dbReference type="NCBI Taxonomy" id="69355"/>
    <lineage>
        <taxon>Eukaryota</taxon>
        <taxon>Metazoa</taxon>
        <taxon>Ecdysozoa</taxon>
        <taxon>Arthropoda</taxon>
        <taxon>Crustacea</taxon>
        <taxon>Oligostraca</taxon>
        <taxon>Ostracoda</taxon>
        <taxon>Podocopa</taxon>
        <taxon>Podocopida</taxon>
        <taxon>Darwinulocopina</taxon>
        <taxon>Darwinuloidea</taxon>
        <taxon>Darwinulidae</taxon>
        <taxon>Darwinula</taxon>
    </lineage>
</organism>
<sequence>MMNERQKKKRRSKRNVSESASQEHATEQALALGTASGSVLLYSIIKGEPIQELNEGHSKAVQGMSFRSCDETLFTCSADHYLIEWDTYKGSVRRQIDEAKSKATAVATLMLSDEPRHLDMVAADTHHSTTLVATTAAQEIEIFEFQLNGHHQEPVKPCSRIQIRSKQENSFSEDPQKQRIFGGKVLHQGSSRKLLLAYGSALKPSFENLVMSGMKAKRARFLGPGTIGIVPVGKEPSLPLLMEAKEAFGGGKSSQRETSYMDGKKAKEKERKGTGDETIGERLETMKRDSAQATAPPMDGLAHLLLQGLQSNDKAVLRSVLDRTEESVRKGTICRLPVPAISPLINTLQKLIAQKRAVGANTHLAQFQSENV</sequence>
<dbReference type="PANTHER" id="PTHR44267">
    <property type="entry name" value="WD REPEAT-CONTAINING PROTEIN 43"/>
    <property type="match status" value="1"/>
</dbReference>
<keyword evidence="2" id="KW-0539">Nucleus</keyword>
<dbReference type="PANTHER" id="PTHR44267:SF1">
    <property type="entry name" value="WD REPEAT-CONTAINING PROTEIN 43"/>
    <property type="match status" value="1"/>
</dbReference>
<dbReference type="Proteomes" id="UP000677054">
    <property type="component" value="Unassembled WGS sequence"/>
</dbReference>
<dbReference type="PROSITE" id="PS50082">
    <property type="entry name" value="WD_REPEATS_2"/>
    <property type="match status" value="1"/>
</dbReference>
<reference evidence="5" key="1">
    <citation type="submission" date="2020-11" db="EMBL/GenBank/DDBJ databases">
        <authorList>
            <person name="Tran Van P."/>
        </authorList>
    </citation>
    <scope>NUCLEOTIDE SEQUENCE</scope>
</reference>
<dbReference type="InterPro" id="IPR036322">
    <property type="entry name" value="WD40_repeat_dom_sf"/>
</dbReference>
<dbReference type="OrthoDB" id="6351484at2759"/>
<evidence type="ECO:0000256" key="1">
    <source>
        <dbReference type="ARBA" id="ARBA00004123"/>
    </source>
</evidence>
<dbReference type="AlphaFoldDB" id="A0A7R8X6H1"/>
<evidence type="ECO:0000256" key="4">
    <source>
        <dbReference type="SAM" id="MobiDB-lite"/>
    </source>
</evidence>
<dbReference type="SMART" id="SM00320">
    <property type="entry name" value="WD40"/>
    <property type="match status" value="1"/>
</dbReference>
<name>A0A7R8X6H1_9CRUS</name>
<dbReference type="Gene3D" id="2.130.10.10">
    <property type="entry name" value="YVTN repeat-like/Quinoprotein amine dehydrogenase"/>
    <property type="match status" value="1"/>
</dbReference>
<dbReference type="InterPro" id="IPR015943">
    <property type="entry name" value="WD40/YVTN_repeat-like_dom_sf"/>
</dbReference>
<feature type="region of interest" description="Disordered" evidence="4">
    <location>
        <begin position="1"/>
        <end position="28"/>
    </location>
</feature>
<evidence type="ECO:0000313" key="5">
    <source>
        <dbReference type="EMBL" id="CAD7240572.1"/>
    </source>
</evidence>
<evidence type="ECO:0000256" key="2">
    <source>
        <dbReference type="ARBA" id="ARBA00023242"/>
    </source>
</evidence>
<comment type="subcellular location">
    <subcellularLocation>
        <location evidence="1">Nucleus</location>
    </subcellularLocation>
</comment>
<dbReference type="GO" id="GO:0000462">
    <property type="term" value="P:maturation of SSU-rRNA from tricistronic rRNA transcript (SSU-rRNA, 5.8S rRNA, LSU-rRNA)"/>
    <property type="evidence" value="ECO:0007669"/>
    <property type="project" value="TreeGrafter"/>
</dbReference>
<dbReference type="InterPro" id="IPR052414">
    <property type="entry name" value="U3_snoRNA-assoc_WDR"/>
</dbReference>